<sequence length="414" mass="45521">MSVTVNVDTDLRSPTVFEADLPTLEYEKATDAYEAHRRIAEARSAGPVAMGAHGPELLSYETVRAALRDHRMCVPPGLGLEAQGITSGPLWDRAVTTLLSVNGETHSRLRRLVCKAFTPRSVGRLETTITTVITDLVDPLVASGRCEVVQDIARPYPVPVIAELLGAPREDWKLFSEWADDFFKLFEWNAAEHAPLILQAWAELDDYVDGMVAERRTTLTDDLISELIRAEHDGDRLSIEELRMLAAGILMAGTDTTRNQLAAAVDVLCDHPDQWELLAEHPELAMNAVEELMRFYPVVFGAMRMTIEDVTYGGVTIPSGTFVLINTASANRDPAVYDDPDRLDITRQGAAPMQTFGAGAHYCLGANLARRELAEALVVMSSRMRSLRRAGPATWKPLVGITGPATLPIEFDAR</sequence>
<dbReference type="PRINTS" id="PR00359">
    <property type="entry name" value="BP450"/>
</dbReference>
<dbReference type="GO" id="GO:0036199">
    <property type="term" value="F:cholest-4-en-3-one 26-monooxygenase activity"/>
    <property type="evidence" value="ECO:0007669"/>
    <property type="project" value="TreeGrafter"/>
</dbReference>
<comment type="caution">
    <text evidence="9">The sequence shown here is derived from an EMBL/GenBank/DDBJ whole genome shotgun (WGS) entry which is preliminary data.</text>
</comment>
<dbReference type="PANTHER" id="PTHR46696">
    <property type="entry name" value="P450, PUTATIVE (EUROFUNG)-RELATED"/>
    <property type="match status" value="1"/>
</dbReference>
<dbReference type="InterPro" id="IPR001128">
    <property type="entry name" value="Cyt_P450"/>
</dbReference>
<keyword evidence="10" id="KW-1185">Reference proteome</keyword>
<evidence type="ECO:0000313" key="10">
    <source>
        <dbReference type="Proteomes" id="UP000053707"/>
    </source>
</evidence>
<keyword evidence="5 8" id="KW-0560">Oxidoreductase</keyword>
<dbReference type="Pfam" id="PF00067">
    <property type="entry name" value="p450"/>
    <property type="match status" value="1"/>
</dbReference>
<dbReference type="GO" id="GO:0008395">
    <property type="term" value="F:steroid hydroxylase activity"/>
    <property type="evidence" value="ECO:0007669"/>
    <property type="project" value="TreeGrafter"/>
</dbReference>
<evidence type="ECO:0000256" key="7">
    <source>
        <dbReference type="ARBA" id="ARBA00023033"/>
    </source>
</evidence>
<dbReference type="GO" id="GO:0020037">
    <property type="term" value="F:heme binding"/>
    <property type="evidence" value="ECO:0007669"/>
    <property type="project" value="InterPro"/>
</dbReference>
<evidence type="ECO:0000256" key="2">
    <source>
        <dbReference type="ARBA" id="ARBA00010617"/>
    </source>
</evidence>
<keyword evidence="6 8" id="KW-0408">Iron</keyword>
<evidence type="ECO:0000313" key="9">
    <source>
        <dbReference type="EMBL" id="KUI10649.1"/>
    </source>
</evidence>
<organism evidence="9 10">
    <name type="scientific">Mycobacterium lehmannii</name>
    <dbReference type="NCBI Taxonomy" id="2048550"/>
    <lineage>
        <taxon>Bacteria</taxon>
        <taxon>Bacillati</taxon>
        <taxon>Actinomycetota</taxon>
        <taxon>Actinomycetes</taxon>
        <taxon>Mycobacteriales</taxon>
        <taxon>Mycobacteriaceae</taxon>
        <taxon>Mycobacterium</taxon>
    </lineage>
</organism>
<dbReference type="GO" id="GO:0005506">
    <property type="term" value="F:iron ion binding"/>
    <property type="evidence" value="ECO:0007669"/>
    <property type="project" value="InterPro"/>
</dbReference>
<evidence type="ECO:0000256" key="4">
    <source>
        <dbReference type="ARBA" id="ARBA00022723"/>
    </source>
</evidence>
<evidence type="ECO:0000256" key="5">
    <source>
        <dbReference type="ARBA" id="ARBA00023002"/>
    </source>
</evidence>
<dbReference type="EMBL" id="LQIR01000045">
    <property type="protein sequence ID" value="KUI10649.1"/>
    <property type="molecule type" value="Genomic_DNA"/>
</dbReference>
<name>A0A117JHW6_9MYCO</name>
<evidence type="ECO:0000256" key="8">
    <source>
        <dbReference type="RuleBase" id="RU000461"/>
    </source>
</evidence>
<accession>A0A117JHW6</accession>
<dbReference type="PANTHER" id="PTHR46696:SF4">
    <property type="entry name" value="BIOTIN BIOSYNTHESIS CYTOCHROME P450"/>
    <property type="match status" value="1"/>
</dbReference>
<protein>
    <submittedName>
        <fullName evidence="9">Cytochrome</fullName>
    </submittedName>
</protein>
<proteinExistence type="inferred from homology"/>
<dbReference type="FunFam" id="1.10.630.10:FF:000018">
    <property type="entry name" value="Cytochrome P450 monooxygenase"/>
    <property type="match status" value="1"/>
</dbReference>
<evidence type="ECO:0000256" key="3">
    <source>
        <dbReference type="ARBA" id="ARBA00022617"/>
    </source>
</evidence>
<keyword evidence="4 8" id="KW-0479">Metal-binding</keyword>
<dbReference type="AlphaFoldDB" id="A0A117JHW6"/>
<evidence type="ECO:0000256" key="1">
    <source>
        <dbReference type="ARBA" id="ARBA00001971"/>
    </source>
</evidence>
<dbReference type="GO" id="GO:0006707">
    <property type="term" value="P:cholesterol catabolic process"/>
    <property type="evidence" value="ECO:0007669"/>
    <property type="project" value="TreeGrafter"/>
</dbReference>
<dbReference type="InterPro" id="IPR017972">
    <property type="entry name" value="Cyt_P450_CS"/>
</dbReference>
<evidence type="ECO:0000256" key="6">
    <source>
        <dbReference type="ARBA" id="ARBA00023004"/>
    </source>
</evidence>
<comment type="similarity">
    <text evidence="2 8">Belongs to the cytochrome P450 family.</text>
</comment>
<keyword evidence="3 8" id="KW-0349">Heme</keyword>
<dbReference type="SUPFAM" id="SSF48264">
    <property type="entry name" value="Cytochrome P450"/>
    <property type="match status" value="1"/>
</dbReference>
<dbReference type="InterPro" id="IPR002397">
    <property type="entry name" value="Cyt_P450_B"/>
</dbReference>
<dbReference type="Proteomes" id="UP000053707">
    <property type="component" value="Unassembled WGS sequence"/>
</dbReference>
<dbReference type="PRINTS" id="PR00385">
    <property type="entry name" value="P450"/>
</dbReference>
<gene>
    <name evidence="9" type="ORF">AU192_21685</name>
</gene>
<dbReference type="InterPro" id="IPR036396">
    <property type="entry name" value="Cyt_P450_sf"/>
</dbReference>
<dbReference type="PROSITE" id="PS00086">
    <property type="entry name" value="CYTOCHROME_P450"/>
    <property type="match status" value="1"/>
</dbReference>
<comment type="cofactor">
    <cofactor evidence="1">
        <name>heme</name>
        <dbReference type="ChEBI" id="CHEBI:30413"/>
    </cofactor>
</comment>
<reference evidence="9 10" key="1">
    <citation type="submission" date="2016-01" db="EMBL/GenBank/DDBJ databases">
        <authorList>
            <consortium name="TB Trials Study Group"/>
            <person name="Sutton G."/>
            <person name="Brinkac L."/>
            <person name="Sanka R."/>
            <person name="Adams M."/>
            <person name="Lau E.L."/>
            <person name="Macaden R."/>
            <person name="Grewal H.M.S."/>
        </authorList>
    </citation>
    <scope>NUCLEOTIDE SEQUENCE [LARGE SCALE GENOMIC DNA]</scope>
    <source>
        <strain evidence="9 10">IS-1744</strain>
    </source>
</reference>
<dbReference type="RefSeq" id="WP_064399139.1">
    <property type="nucleotide sequence ID" value="NZ_LQIR01000045.1"/>
</dbReference>
<keyword evidence="7 8" id="KW-0503">Monooxygenase</keyword>
<dbReference type="Gene3D" id="1.10.630.10">
    <property type="entry name" value="Cytochrome P450"/>
    <property type="match status" value="1"/>
</dbReference>